<keyword evidence="2" id="KW-1185">Reference proteome</keyword>
<organism evidence="1 2">
    <name type="scientific">Mucor saturninus</name>
    <dbReference type="NCBI Taxonomy" id="64648"/>
    <lineage>
        <taxon>Eukaryota</taxon>
        <taxon>Fungi</taxon>
        <taxon>Fungi incertae sedis</taxon>
        <taxon>Mucoromycota</taxon>
        <taxon>Mucoromycotina</taxon>
        <taxon>Mucoromycetes</taxon>
        <taxon>Mucorales</taxon>
        <taxon>Mucorineae</taxon>
        <taxon>Mucoraceae</taxon>
        <taxon>Mucor</taxon>
    </lineage>
</organism>
<evidence type="ECO:0000313" key="1">
    <source>
        <dbReference type="EMBL" id="KAG2193584.1"/>
    </source>
</evidence>
<dbReference type="AlphaFoldDB" id="A0A8H7UWV2"/>
<comment type="caution">
    <text evidence="1">The sequence shown here is derived from an EMBL/GenBank/DDBJ whole genome shotgun (WGS) entry which is preliminary data.</text>
</comment>
<accession>A0A8H7UWV2</accession>
<proteinExistence type="predicted"/>
<gene>
    <name evidence="1" type="ORF">INT47_007387</name>
</gene>
<reference evidence="1" key="1">
    <citation type="submission" date="2020-12" db="EMBL/GenBank/DDBJ databases">
        <title>Metabolic potential, ecology and presence of endohyphal bacteria is reflected in genomic diversity of Mucoromycotina.</title>
        <authorList>
            <person name="Muszewska A."/>
            <person name="Okrasinska A."/>
            <person name="Steczkiewicz K."/>
            <person name="Drgas O."/>
            <person name="Orlowska M."/>
            <person name="Perlinska-Lenart U."/>
            <person name="Aleksandrzak-Piekarczyk T."/>
            <person name="Szatraj K."/>
            <person name="Zielenkiewicz U."/>
            <person name="Pilsyk S."/>
            <person name="Malc E."/>
            <person name="Mieczkowski P."/>
            <person name="Kruszewska J.S."/>
            <person name="Biernat P."/>
            <person name="Pawlowska J."/>
        </authorList>
    </citation>
    <scope>NUCLEOTIDE SEQUENCE</scope>
    <source>
        <strain evidence="1">WA0000017839</strain>
    </source>
</reference>
<name>A0A8H7UWV2_9FUNG</name>
<sequence length="371" mass="42284">MVKLVFDKCKNGLCSRSGLHLFDDEAVATSNRILEEIRQDQNGLMRYRCSRGTSSVEGSVHFNIIRKFASYNAGPRLTDAVLSDYRLYHNISMGSITRHGKVHTKEETELFDKLLVSQRDLITSENSSNIMFNIFARLWSSYCQAGNSIYYKTEKHLYAYYNILEDRKKYGNTVLMNIDISQFVRLATQNPARCYDCLRVSAIVQPLQPSSVVITQMFDRQRNLAYTPVTRIQPRLVPNAINQSIIVARPVPIVTRPPAIVARILLPDPSTLSPVLDATPPQKRRREMCKVCNQSDCGGRSKRILCTNKCGKCQRNGCTGRYVVGRNTPNIPCEFTSQDKTLPFLTLFITTTTLLFLINETSTHLYYHYIL</sequence>
<dbReference type="Proteomes" id="UP000603453">
    <property type="component" value="Unassembled WGS sequence"/>
</dbReference>
<dbReference type="OrthoDB" id="2267587at2759"/>
<evidence type="ECO:0000313" key="2">
    <source>
        <dbReference type="Proteomes" id="UP000603453"/>
    </source>
</evidence>
<dbReference type="EMBL" id="JAEPRD010000226">
    <property type="protein sequence ID" value="KAG2193584.1"/>
    <property type="molecule type" value="Genomic_DNA"/>
</dbReference>
<protein>
    <submittedName>
        <fullName evidence="1">Uncharacterized protein</fullName>
    </submittedName>
</protein>